<proteinExistence type="predicted"/>
<dbReference type="EMBL" id="CP074371">
    <property type="protein sequence ID" value="QVI20545.1"/>
    <property type="molecule type" value="Genomic_DNA"/>
</dbReference>
<dbReference type="Proteomes" id="UP000683310">
    <property type="component" value="Chromosome"/>
</dbReference>
<evidence type="ECO:0000313" key="1">
    <source>
        <dbReference type="EMBL" id="QVI20545.1"/>
    </source>
</evidence>
<organism evidence="1 2">
    <name type="scientific">Nocardia tengchongensis</name>
    <dbReference type="NCBI Taxonomy" id="2055889"/>
    <lineage>
        <taxon>Bacteria</taxon>
        <taxon>Bacillati</taxon>
        <taxon>Actinomycetota</taxon>
        <taxon>Actinomycetes</taxon>
        <taxon>Mycobacteriales</taxon>
        <taxon>Nocardiaceae</taxon>
        <taxon>Nocardia</taxon>
    </lineage>
</organism>
<keyword evidence="2" id="KW-1185">Reference proteome</keyword>
<protein>
    <submittedName>
        <fullName evidence="1">Uncharacterized protein</fullName>
    </submittedName>
</protein>
<accession>A0ABX8CQR6</accession>
<sequence>MRHSRTERQRRTDEPVDPIADLRASLNLLRHSVEQMTEAMRGILQEMRNFDARLSALEAGVGER</sequence>
<reference evidence="1 2" key="1">
    <citation type="submission" date="2021-04" db="EMBL/GenBank/DDBJ databases">
        <title>Nocardia tengchongensis.</title>
        <authorList>
            <person name="Zhuang k."/>
            <person name="Ran Y."/>
            <person name="Li W."/>
        </authorList>
    </citation>
    <scope>NUCLEOTIDE SEQUENCE [LARGE SCALE GENOMIC DNA]</scope>
    <source>
        <strain evidence="1 2">CFH S0057</strain>
    </source>
</reference>
<evidence type="ECO:0000313" key="2">
    <source>
        <dbReference type="Proteomes" id="UP000683310"/>
    </source>
</evidence>
<gene>
    <name evidence="1" type="ORF">KHQ06_31065</name>
</gene>
<dbReference type="RefSeq" id="WP_213556653.1">
    <property type="nucleotide sequence ID" value="NZ_JBHXAJ010000005.1"/>
</dbReference>
<name>A0ABX8CQR6_9NOCA</name>